<protein>
    <submittedName>
        <fullName evidence="9">Proline-specific permease</fullName>
    </submittedName>
</protein>
<evidence type="ECO:0000256" key="7">
    <source>
        <dbReference type="SAM" id="Phobius"/>
    </source>
</evidence>
<keyword evidence="5 7" id="KW-0472">Membrane</keyword>
<organism evidence="9 10">
    <name type="scientific">Lasiosphaeria ovina</name>
    <dbReference type="NCBI Taxonomy" id="92902"/>
    <lineage>
        <taxon>Eukaryota</taxon>
        <taxon>Fungi</taxon>
        <taxon>Dikarya</taxon>
        <taxon>Ascomycota</taxon>
        <taxon>Pezizomycotina</taxon>
        <taxon>Sordariomycetes</taxon>
        <taxon>Sordariomycetidae</taxon>
        <taxon>Sordariales</taxon>
        <taxon>Lasiosphaeriaceae</taxon>
        <taxon>Lasiosphaeria</taxon>
    </lineage>
</organism>
<feature type="domain" description="Amino acid permease/ SLC12A" evidence="8">
    <location>
        <begin position="117"/>
        <end position="340"/>
    </location>
</feature>
<feature type="compositionally biased region" description="Low complexity" evidence="6">
    <location>
        <begin position="39"/>
        <end position="48"/>
    </location>
</feature>
<sequence length="676" mass="74133">MSEPRIELPEWYPDWLPAAPRGGPPRDHPTPERGEDGDQQNPQQPQHQNELRADPSQLLGPPSSPGLLPVDSRTDRSLTSQAGASSDRGAFTRAPPKQILVTPSEDRTVKRRLRGIHLFMITLNATLGTGLYWRGGQILELGGPLAVLLAFLLVGILAWAVMQCITEMLCIWPIPGALSVYVSEFVDAELGIVVGIAYWFTYSVSFAALVATSAALFDYWPALRDNKRVDGGVIYFAIPLVLTMVNGLGIEIYGVIEVITGSIKILFLAVIMVFMVAINVGAGPAPREHRGDSYWSSPTVFDTGAAQNWVTALFMSISIATFAFVGVEIVAASALEARWPGSRSEDRIDSGLSRRSDKPLIGSSVKFSAIFLSVLATIAYTISGVLVSLDIPRDDPSLPRLSWVTTTVEPVKDDGSGAPPSITTSAFVVIALQSQIPHLADIFNAFLIFTALTCAQTNLYVASRTLFGLTSRLDGGTGQPWLLRVLAWFGRTNRHKVPMRAMIFSSLAFSWVPFLQLKGGTGTDTAIGMFIEVLAEMGSVGVLIVWACECLAFIRYYHCIHRHKETLQAEKISQVRRWDLTDYNDYPYRSHAQPLLAYLALAGCIFVLVVANGAALWNGFHDLPFLASYLIVLVFFALWVLLKLIHGAQFAWVDLSNPQHVIKKIKTLHEIRLAAT</sequence>
<evidence type="ECO:0000256" key="6">
    <source>
        <dbReference type="SAM" id="MobiDB-lite"/>
    </source>
</evidence>
<dbReference type="GO" id="GO:0055085">
    <property type="term" value="P:transmembrane transport"/>
    <property type="evidence" value="ECO:0007669"/>
    <property type="project" value="InterPro"/>
</dbReference>
<feature type="transmembrane region" description="Helical" evidence="7">
    <location>
        <begin position="623"/>
        <end position="642"/>
    </location>
</feature>
<keyword evidence="3 7" id="KW-0812">Transmembrane</keyword>
<feature type="region of interest" description="Disordered" evidence="6">
    <location>
        <begin position="1"/>
        <end position="104"/>
    </location>
</feature>
<dbReference type="Pfam" id="PF00324">
    <property type="entry name" value="AA_permease"/>
    <property type="match status" value="2"/>
</dbReference>
<feature type="transmembrane region" description="Helical" evidence="7">
    <location>
        <begin position="190"/>
        <end position="212"/>
    </location>
</feature>
<keyword evidence="10" id="KW-1185">Reference proteome</keyword>
<dbReference type="AlphaFoldDB" id="A0AAE0NIK7"/>
<dbReference type="Proteomes" id="UP001287356">
    <property type="component" value="Unassembled WGS sequence"/>
</dbReference>
<feature type="compositionally biased region" description="Basic and acidic residues" evidence="6">
    <location>
        <begin position="24"/>
        <end position="36"/>
    </location>
</feature>
<dbReference type="InterPro" id="IPR004841">
    <property type="entry name" value="AA-permease/SLC12A_dom"/>
</dbReference>
<evidence type="ECO:0000256" key="2">
    <source>
        <dbReference type="ARBA" id="ARBA00022448"/>
    </source>
</evidence>
<feature type="transmembrane region" description="Helical" evidence="7">
    <location>
        <begin position="595"/>
        <end position="617"/>
    </location>
</feature>
<comment type="subcellular location">
    <subcellularLocation>
        <location evidence="1">Membrane</location>
        <topology evidence="1">Multi-pass membrane protein</topology>
    </subcellularLocation>
</comment>
<dbReference type="EMBL" id="JAULSN010000001">
    <property type="protein sequence ID" value="KAK3382130.1"/>
    <property type="molecule type" value="Genomic_DNA"/>
</dbReference>
<feature type="compositionally biased region" description="Low complexity" evidence="6">
    <location>
        <begin position="58"/>
        <end position="69"/>
    </location>
</feature>
<feature type="transmembrane region" description="Helical" evidence="7">
    <location>
        <begin position="265"/>
        <end position="286"/>
    </location>
</feature>
<evidence type="ECO:0000256" key="4">
    <source>
        <dbReference type="ARBA" id="ARBA00022989"/>
    </source>
</evidence>
<feature type="transmembrane region" description="Helical" evidence="7">
    <location>
        <begin position="497"/>
        <end position="515"/>
    </location>
</feature>
<evidence type="ECO:0000313" key="10">
    <source>
        <dbReference type="Proteomes" id="UP001287356"/>
    </source>
</evidence>
<reference evidence="9" key="2">
    <citation type="submission" date="2023-06" db="EMBL/GenBank/DDBJ databases">
        <authorList>
            <consortium name="Lawrence Berkeley National Laboratory"/>
            <person name="Haridas S."/>
            <person name="Hensen N."/>
            <person name="Bonometti L."/>
            <person name="Westerberg I."/>
            <person name="Brannstrom I.O."/>
            <person name="Guillou S."/>
            <person name="Cros-Aarteil S."/>
            <person name="Calhoun S."/>
            <person name="Kuo A."/>
            <person name="Mondo S."/>
            <person name="Pangilinan J."/>
            <person name="Riley R."/>
            <person name="Labutti K."/>
            <person name="Andreopoulos B."/>
            <person name="Lipzen A."/>
            <person name="Chen C."/>
            <person name="Yanf M."/>
            <person name="Daum C."/>
            <person name="Ng V."/>
            <person name="Clum A."/>
            <person name="Steindorff A."/>
            <person name="Ohm R."/>
            <person name="Martin F."/>
            <person name="Silar P."/>
            <person name="Natvig D."/>
            <person name="Lalanne C."/>
            <person name="Gautier V."/>
            <person name="Ament-Velasquez S.L."/>
            <person name="Kruys A."/>
            <person name="Hutchinson M.I."/>
            <person name="Powell A.J."/>
            <person name="Barry K."/>
            <person name="Miller A.N."/>
            <person name="Grigoriev I.V."/>
            <person name="Debuchy R."/>
            <person name="Gladieux P."/>
            <person name="Thoren M.H."/>
            <person name="Johannesson H."/>
        </authorList>
    </citation>
    <scope>NUCLEOTIDE SEQUENCE</scope>
    <source>
        <strain evidence="9">CBS 958.72</strain>
    </source>
</reference>
<feature type="transmembrane region" description="Helical" evidence="7">
    <location>
        <begin position="232"/>
        <end position="253"/>
    </location>
</feature>
<feature type="transmembrane region" description="Helical" evidence="7">
    <location>
        <begin position="442"/>
        <end position="462"/>
    </location>
</feature>
<reference evidence="9" key="1">
    <citation type="journal article" date="2023" name="Mol. Phylogenet. Evol.">
        <title>Genome-scale phylogeny and comparative genomics of the fungal order Sordariales.</title>
        <authorList>
            <person name="Hensen N."/>
            <person name="Bonometti L."/>
            <person name="Westerberg I."/>
            <person name="Brannstrom I.O."/>
            <person name="Guillou S."/>
            <person name="Cros-Aarteil S."/>
            <person name="Calhoun S."/>
            <person name="Haridas S."/>
            <person name="Kuo A."/>
            <person name="Mondo S."/>
            <person name="Pangilinan J."/>
            <person name="Riley R."/>
            <person name="LaButti K."/>
            <person name="Andreopoulos B."/>
            <person name="Lipzen A."/>
            <person name="Chen C."/>
            <person name="Yan M."/>
            <person name="Daum C."/>
            <person name="Ng V."/>
            <person name="Clum A."/>
            <person name="Steindorff A."/>
            <person name="Ohm R.A."/>
            <person name="Martin F."/>
            <person name="Silar P."/>
            <person name="Natvig D.O."/>
            <person name="Lalanne C."/>
            <person name="Gautier V."/>
            <person name="Ament-Velasquez S.L."/>
            <person name="Kruys A."/>
            <person name="Hutchinson M.I."/>
            <person name="Powell A.J."/>
            <person name="Barry K."/>
            <person name="Miller A.N."/>
            <person name="Grigoriev I.V."/>
            <person name="Debuchy R."/>
            <person name="Gladieux P."/>
            <person name="Hiltunen Thoren M."/>
            <person name="Johannesson H."/>
        </authorList>
    </citation>
    <scope>NUCLEOTIDE SEQUENCE</scope>
    <source>
        <strain evidence="9">CBS 958.72</strain>
    </source>
</reference>
<evidence type="ECO:0000313" key="9">
    <source>
        <dbReference type="EMBL" id="KAK3382130.1"/>
    </source>
</evidence>
<comment type="caution">
    <text evidence="9">The sequence shown here is derived from an EMBL/GenBank/DDBJ whole genome shotgun (WGS) entry which is preliminary data.</text>
</comment>
<feature type="domain" description="Amino acid permease/ SLC12A" evidence="8">
    <location>
        <begin position="369"/>
        <end position="652"/>
    </location>
</feature>
<feature type="transmembrane region" description="Helical" evidence="7">
    <location>
        <begin position="145"/>
        <end position="169"/>
    </location>
</feature>
<feature type="transmembrane region" description="Helical" evidence="7">
    <location>
        <begin position="306"/>
        <end position="335"/>
    </location>
</feature>
<evidence type="ECO:0000259" key="8">
    <source>
        <dbReference type="Pfam" id="PF00324"/>
    </source>
</evidence>
<evidence type="ECO:0000256" key="1">
    <source>
        <dbReference type="ARBA" id="ARBA00004141"/>
    </source>
</evidence>
<evidence type="ECO:0000256" key="5">
    <source>
        <dbReference type="ARBA" id="ARBA00023136"/>
    </source>
</evidence>
<keyword evidence="2" id="KW-0813">Transport</keyword>
<proteinExistence type="predicted"/>
<feature type="transmembrane region" description="Helical" evidence="7">
    <location>
        <begin position="116"/>
        <end position="133"/>
    </location>
</feature>
<name>A0AAE0NIK7_9PEZI</name>
<dbReference type="GO" id="GO:0016020">
    <property type="term" value="C:membrane"/>
    <property type="evidence" value="ECO:0007669"/>
    <property type="project" value="UniProtKB-SubCell"/>
</dbReference>
<dbReference type="PANTHER" id="PTHR43495:SF5">
    <property type="entry name" value="GAMMA-AMINOBUTYRIC ACID PERMEASE"/>
    <property type="match status" value="1"/>
</dbReference>
<dbReference type="Gene3D" id="1.20.1740.10">
    <property type="entry name" value="Amino acid/polyamine transporter I"/>
    <property type="match status" value="1"/>
</dbReference>
<gene>
    <name evidence="9" type="ORF">B0T24DRAFT_564070</name>
</gene>
<dbReference type="PANTHER" id="PTHR43495">
    <property type="entry name" value="GABA PERMEASE"/>
    <property type="match status" value="1"/>
</dbReference>
<keyword evidence="4 7" id="KW-1133">Transmembrane helix</keyword>
<accession>A0AAE0NIK7</accession>
<evidence type="ECO:0000256" key="3">
    <source>
        <dbReference type="ARBA" id="ARBA00022692"/>
    </source>
</evidence>
<feature type="transmembrane region" description="Helical" evidence="7">
    <location>
        <begin position="367"/>
        <end position="389"/>
    </location>
</feature>
<feature type="transmembrane region" description="Helical" evidence="7">
    <location>
        <begin position="527"/>
        <end position="554"/>
    </location>
</feature>